<organism evidence="14">
    <name type="scientific">Aureococcus anophagefferens</name>
    <name type="common">Harmful bloom alga</name>
    <dbReference type="NCBI Taxonomy" id="44056"/>
    <lineage>
        <taxon>Eukaryota</taxon>
        <taxon>Sar</taxon>
        <taxon>Stramenopiles</taxon>
        <taxon>Ochrophyta</taxon>
        <taxon>Pelagophyceae</taxon>
        <taxon>Pelagomonadales</taxon>
        <taxon>Pelagomonadaceae</taxon>
        <taxon>Aureococcus</taxon>
    </lineage>
</organism>
<comment type="subcellular location">
    <subcellularLocation>
        <location evidence="1">Mitochondrion membrane</location>
        <topology evidence="1">Multi-pass membrane protein</topology>
    </subcellularLocation>
</comment>
<gene>
    <name evidence="13" type="ORF">AURANDRAFT_72253</name>
</gene>
<comment type="similarity">
    <text evidence="2">Belongs to the mitochondrial carrier (TC 2.A.29) family.</text>
</comment>
<dbReference type="GO" id="GO:1990575">
    <property type="term" value="P:mitochondrial L-ornithine transmembrane transport"/>
    <property type="evidence" value="ECO:0007669"/>
    <property type="project" value="TreeGrafter"/>
</dbReference>
<keyword evidence="4 10" id="KW-0812">Transmembrane</keyword>
<dbReference type="GO" id="GO:0031966">
    <property type="term" value="C:mitochondrial membrane"/>
    <property type="evidence" value="ECO:0007669"/>
    <property type="project" value="UniProtKB-SubCell"/>
</dbReference>
<feature type="compositionally biased region" description="Acidic residues" evidence="11">
    <location>
        <begin position="196"/>
        <end position="220"/>
    </location>
</feature>
<dbReference type="PROSITE" id="PS00626">
    <property type="entry name" value="RCC1_2"/>
    <property type="match status" value="1"/>
</dbReference>
<keyword evidence="14" id="KW-1185">Reference proteome</keyword>
<evidence type="ECO:0000256" key="4">
    <source>
        <dbReference type="ARBA" id="ARBA00022692"/>
    </source>
</evidence>
<dbReference type="Gene3D" id="1.50.40.10">
    <property type="entry name" value="Mitochondrial carrier domain"/>
    <property type="match status" value="1"/>
</dbReference>
<name>F0YHQ3_AURAN</name>
<protein>
    <recommendedName>
        <fullName evidence="12">Haem-binding uptake Tiki superfamily ChaN domain-containing protein</fullName>
    </recommendedName>
</protein>
<keyword evidence="8 10" id="KW-0472">Membrane</keyword>
<dbReference type="InterPro" id="IPR009091">
    <property type="entry name" value="RCC1/BLIP-II"/>
</dbReference>
<feature type="compositionally biased region" description="Basic and acidic residues" evidence="11">
    <location>
        <begin position="174"/>
        <end position="195"/>
    </location>
</feature>
<dbReference type="InterPro" id="IPR050567">
    <property type="entry name" value="Mitochondrial_Carrier"/>
</dbReference>
<dbReference type="SUPFAM" id="SSF103506">
    <property type="entry name" value="Mitochondrial carrier"/>
    <property type="match status" value="1"/>
</dbReference>
<dbReference type="SUPFAM" id="SSF159501">
    <property type="entry name" value="EreA/ChaN-like"/>
    <property type="match status" value="1"/>
</dbReference>
<dbReference type="Pfam" id="PF13540">
    <property type="entry name" value="RCC1_2"/>
    <property type="match status" value="1"/>
</dbReference>
<dbReference type="InterPro" id="IPR000408">
    <property type="entry name" value="Reg_chr_condens"/>
</dbReference>
<evidence type="ECO:0000313" key="13">
    <source>
        <dbReference type="EMBL" id="EGB05276.1"/>
    </source>
</evidence>
<dbReference type="InterPro" id="IPR007314">
    <property type="entry name" value="Cofac_haem-bd_dom"/>
</dbReference>
<dbReference type="Gene3D" id="2.130.10.30">
    <property type="entry name" value="Regulator of chromosome condensation 1/beta-lactamase-inhibitor protein II"/>
    <property type="match status" value="2"/>
</dbReference>
<dbReference type="SUPFAM" id="SSF50985">
    <property type="entry name" value="RCC1/BLIP-II"/>
    <property type="match status" value="2"/>
</dbReference>
<dbReference type="RefSeq" id="XP_009039927.1">
    <property type="nucleotide sequence ID" value="XM_009041679.1"/>
</dbReference>
<proteinExistence type="inferred from homology"/>
<evidence type="ECO:0000256" key="10">
    <source>
        <dbReference type="PROSITE-ProRule" id="PRU00282"/>
    </source>
</evidence>
<dbReference type="Pfam" id="PF00415">
    <property type="entry name" value="RCC1"/>
    <property type="match status" value="1"/>
</dbReference>
<evidence type="ECO:0000256" key="1">
    <source>
        <dbReference type="ARBA" id="ARBA00004225"/>
    </source>
</evidence>
<evidence type="ECO:0000256" key="3">
    <source>
        <dbReference type="ARBA" id="ARBA00022448"/>
    </source>
</evidence>
<evidence type="ECO:0000256" key="8">
    <source>
        <dbReference type="ARBA" id="ARBA00023136"/>
    </source>
</evidence>
<keyword evidence="3" id="KW-0813">Transport</keyword>
<evidence type="ECO:0000313" key="14">
    <source>
        <dbReference type="Proteomes" id="UP000002729"/>
    </source>
</evidence>
<evidence type="ECO:0000256" key="7">
    <source>
        <dbReference type="ARBA" id="ARBA00023128"/>
    </source>
</evidence>
<dbReference type="Proteomes" id="UP000002729">
    <property type="component" value="Unassembled WGS sequence"/>
</dbReference>
<dbReference type="InterPro" id="IPR023395">
    <property type="entry name" value="MCP_dom_sf"/>
</dbReference>
<dbReference type="InParanoid" id="F0YHQ3"/>
<feature type="compositionally biased region" description="Acidic residues" evidence="11">
    <location>
        <begin position="228"/>
        <end position="242"/>
    </location>
</feature>
<dbReference type="KEGG" id="aaf:AURANDRAFT_72253"/>
<dbReference type="PROSITE" id="PS50012">
    <property type="entry name" value="RCC1_3"/>
    <property type="match status" value="3"/>
</dbReference>
<feature type="region of interest" description="Disordered" evidence="11">
    <location>
        <begin position="1379"/>
        <end position="1406"/>
    </location>
</feature>
<dbReference type="OrthoDB" id="206244at2759"/>
<feature type="repeat" description="Solcar" evidence="10">
    <location>
        <begin position="1640"/>
        <end position="1727"/>
    </location>
</feature>
<keyword evidence="5" id="KW-0677">Repeat</keyword>
<evidence type="ECO:0000256" key="5">
    <source>
        <dbReference type="ARBA" id="ARBA00022737"/>
    </source>
</evidence>
<evidence type="ECO:0000256" key="2">
    <source>
        <dbReference type="ARBA" id="ARBA00006375"/>
    </source>
</evidence>
<dbReference type="InterPro" id="IPR018108">
    <property type="entry name" value="MCP_transmembrane"/>
</dbReference>
<feature type="repeat" description="RCC1" evidence="9">
    <location>
        <begin position="927"/>
        <end position="974"/>
    </location>
</feature>
<feature type="region of interest" description="Disordered" evidence="11">
    <location>
        <begin position="107"/>
        <end position="247"/>
    </location>
</feature>
<dbReference type="EMBL" id="GL833142">
    <property type="protein sequence ID" value="EGB05276.1"/>
    <property type="molecule type" value="Genomic_DNA"/>
</dbReference>
<dbReference type="CDD" id="cd14727">
    <property type="entry name" value="ChanN-like"/>
    <property type="match status" value="1"/>
</dbReference>
<dbReference type="PANTHER" id="PTHR45624:SF12">
    <property type="entry name" value="MITOCHONDRIAL ORNITHINE TRANSPORTER 1"/>
    <property type="match status" value="1"/>
</dbReference>
<keyword evidence="6" id="KW-1133">Transmembrane helix</keyword>
<evidence type="ECO:0000256" key="9">
    <source>
        <dbReference type="PROSITE-ProRule" id="PRU00235"/>
    </source>
</evidence>
<dbReference type="PANTHER" id="PTHR45624">
    <property type="entry name" value="MITOCHONDRIAL BASIC AMINO ACIDS TRANSPORTER-RELATED"/>
    <property type="match status" value="1"/>
</dbReference>
<dbReference type="Gene3D" id="3.40.50.11550">
    <property type="match status" value="1"/>
</dbReference>
<evidence type="ECO:0000256" key="6">
    <source>
        <dbReference type="ARBA" id="ARBA00022989"/>
    </source>
</evidence>
<keyword evidence="7" id="KW-0496">Mitochondrion</keyword>
<dbReference type="PROSITE" id="PS50920">
    <property type="entry name" value="SOLCAR"/>
    <property type="match status" value="3"/>
</dbReference>
<dbReference type="Pfam" id="PF04187">
    <property type="entry name" value="Cofac_haem_bdg"/>
    <property type="match status" value="1"/>
</dbReference>
<feature type="repeat" description="RCC1" evidence="9">
    <location>
        <begin position="581"/>
        <end position="633"/>
    </location>
</feature>
<feature type="domain" description="Haem-binding uptake Tiki superfamily ChaN" evidence="12">
    <location>
        <begin position="1126"/>
        <end position="1360"/>
    </location>
</feature>
<evidence type="ECO:0000259" key="12">
    <source>
        <dbReference type="Pfam" id="PF04187"/>
    </source>
</evidence>
<feature type="repeat" description="Solcar" evidence="10">
    <location>
        <begin position="1545"/>
        <end position="1630"/>
    </location>
</feature>
<evidence type="ECO:0000256" key="11">
    <source>
        <dbReference type="SAM" id="MobiDB-lite"/>
    </source>
</evidence>
<dbReference type="eggNOG" id="KOG0758">
    <property type="taxonomic scope" value="Eukaryota"/>
</dbReference>
<dbReference type="GO" id="GO:0000064">
    <property type="term" value="F:L-ornithine transmembrane transporter activity"/>
    <property type="evidence" value="ECO:0007669"/>
    <property type="project" value="TreeGrafter"/>
</dbReference>
<accession>F0YHQ3</accession>
<feature type="repeat" description="Solcar" evidence="10">
    <location>
        <begin position="1738"/>
        <end position="1820"/>
    </location>
</feature>
<dbReference type="GeneID" id="20228618"/>
<reference evidence="13 14" key="1">
    <citation type="journal article" date="2011" name="Proc. Natl. Acad. Sci. U.S.A.">
        <title>Niche of harmful alga Aureococcus anophagefferens revealed through ecogenomics.</title>
        <authorList>
            <person name="Gobler C.J."/>
            <person name="Berry D.L."/>
            <person name="Dyhrman S.T."/>
            <person name="Wilhelm S.W."/>
            <person name="Salamov A."/>
            <person name="Lobanov A.V."/>
            <person name="Zhang Y."/>
            <person name="Collier J.L."/>
            <person name="Wurch L.L."/>
            <person name="Kustka A.B."/>
            <person name="Dill B.D."/>
            <person name="Shah M."/>
            <person name="VerBerkmoes N.C."/>
            <person name="Kuo A."/>
            <person name="Terry A."/>
            <person name="Pangilinan J."/>
            <person name="Lindquist E.A."/>
            <person name="Lucas S."/>
            <person name="Paulsen I.T."/>
            <person name="Hattenrath-Lehmann T.K."/>
            <person name="Talmage S.C."/>
            <person name="Walker E.A."/>
            <person name="Koch F."/>
            <person name="Burson A.M."/>
            <person name="Marcoval M.A."/>
            <person name="Tang Y.Z."/>
            <person name="Lecleir G.R."/>
            <person name="Coyne K.J."/>
            <person name="Berg G.M."/>
            <person name="Bertrand E.M."/>
            <person name="Saito M.A."/>
            <person name="Gladyshev V.N."/>
            <person name="Grigoriev I.V."/>
        </authorList>
    </citation>
    <scope>NUCLEOTIDE SEQUENCE [LARGE SCALE GENOMIC DNA]</scope>
    <source>
        <strain evidence="14">CCMP 1984</strain>
    </source>
</reference>
<dbReference type="Pfam" id="PF00153">
    <property type="entry name" value="Mito_carr"/>
    <property type="match status" value="3"/>
</dbReference>
<feature type="repeat" description="RCC1" evidence="9">
    <location>
        <begin position="871"/>
        <end position="926"/>
    </location>
</feature>
<feature type="compositionally biased region" description="Basic and acidic residues" evidence="11">
    <location>
        <begin position="107"/>
        <end position="134"/>
    </location>
</feature>
<sequence length="1825" mass="192610">MATWTTRVRWVEDGLVLRVTEVELAVGGAAALHHVKAAVEATFAIPIDRQKLGPPSALAELASAARTSLDVEEAALAAEDEAAAADDAAAEARARADMEAMYAELHRREGEPAPPHRREGEPAPPHRREGESKWASDAVLLEDDEPPARAPRPRKRHQARRLDEARAADLPPLEDLRREAPADGYALDREPRVALDEEPVALDEDGYVVEPGDASDDDVLDLPIPGLPDDDDDDDGDADDGGGDPAPARYSRFVVRFSGSVPVVVVSEPTLEIDQAAVARELAAEHGFAPERARETAAAAVRVANLKRGPRPVEEKYVLWWADKYGAREALRLRLAGAGGSDVDVDPMARVARRVHLGGRNQVPRMRLVVDESPAGLRRIAEAEAMGREDGRAARHAAGRAANAAAETALLASEDPRGAGAFFDGDAFERRGDERARMAFEDEEGRVLGLAADDRARPPQGRRDDALGAGLTFQQKRRVVAHLPVCDQMRLFCASRRLAVDGFGGTFWRTTALRDFGASPNDGSWFGGELRAEDALKATERLRTLPAPGADGLSPDAAARARSGAAGAGYRRELCRCLASQRVWSWGRGAGGALGHDDDDVTFAAPKELEALRPVPVKQLVAGPHHSAVLDWRGRVYSWGFDACLNVRQSVSAASSAGATYAEDAGPARAGDTRVRAPARVADVFRGDLDLDDGADALRAPPPAVRHIAADSTSVVAVGRDGAEAKRLGGKRLDAQLDAMERYGDAAKAPPKPLDAVAVAAITCGVEHSVALERSGHVWTSVWTWRAPRHPPETAAPVSWAREIARHLGLASGDLDEVLEPVPLGRGGDPMAPGRVALEAATRVEDDAPTRSPVVSVAVGAYHTACLTAAGHVFTWGLGPAVGRGREGFDRTLADGEDGRPTRVRDLEDVVWLGAGHSFTAALTFAGELYLWGDGDVLGRAAPRHRPARAAFPKGAKCVAAACGLYHVLAMTCARDADAPVNTAFYLDHRVDASEWLLHSRIRTDAYGAIAPLTHARRGVRVPDVLRDLGPVELAVSLAHWQRTCMGERERRIMLRFVLLVTAATSLELGRRDALRCLAASCATPAAVAGAAPIDAAPLNAWESYAVLGDSASFNPSARAVAPRTLVAQLARRRAVFLGEHHDAVADHALQAQLVAALRAAEPSRPLAVGFEAVQQRFQPALDAYGAGKLSERRLAAATEWEQRWSWPFEAYAPVFRAAKAAKADLLALNVDGEDAAKVSAAGLAGLDRAARGRYLPDPQGFAAFAKTVAFKSYVGYAIRPSYALHVELGILPATTTSECVGNDASCTTSFKNFLANRVLWDEAMASVMETWLASKPGGLAVGVVGADHVKFGCGAANRLARRLPGAARVDDVATVLLNPRPSDTRGDETGGVERGGAPLPRRGGRVDYDSLAGSRDVARGGDGLVNFAEYTLQLRFAPVPAVDDWVGNEVDRGKGPELIADAAAAAQARPGSAVLPVADYLVLRFAPVPAVDDWVGNEVDRGKGPELIADAAAAAQARPGSAVLPVADYLVDTPKLLRPFRMKSEAARTLVAGTCGGCASILVCHPLDTIRTRLQTAAPGEYAGAWDCAVASVRAEGVAALYKGLLVPLLAQGAYKAIMFGVYGACRRRVTESTGRSELKPSEIFACGAVAGGANALVLTPVELVRNRLQVARSAGLTVAGALADAAKAAGGSRLRGAYRGVGATLLRDVPGVGAYYAAFEVARRAAVARRGPGAVLSLPELAAAGAAGGAAFWTVALPFDCVKSRLQVGQGTSTWATLAATLRAGGLPALYVGYGSALVRGVPGAAVVFAVYGSVEARLREDT</sequence>